<sequence length="159" mass="18186">MNRMQCSNLDNIYINTKETMPILEGAPDISREIFLSKYTGLLDRRLLNYLHSGSIPLKSDMKNPFCARMAQILTPRSNNTEIALLDLKKDWLNKFEEEIKSVTRNNPTVPVTECNHVVLPMTEAYLRKIDGDPAGFYTIKPQYDECISLSLSNKLSSKK</sequence>
<comment type="caution">
    <text evidence="1">The sequence shown here is derived from an EMBL/GenBank/DDBJ whole genome shotgun (WGS) entry which is preliminary data.</text>
</comment>
<dbReference type="Proteomes" id="UP000192491">
    <property type="component" value="Unassembled WGS sequence"/>
</dbReference>
<proteinExistence type="predicted"/>
<dbReference type="EMBL" id="MTEJ01000281">
    <property type="protein sequence ID" value="OQX05593.1"/>
    <property type="molecule type" value="Genomic_DNA"/>
</dbReference>
<gene>
    <name evidence="1" type="ORF">BWK73_33255</name>
</gene>
<evidence type="ECO:0000313" key="1">
    <source>
        <dbReference type="EMBL" id="OQX05593.1"/>
    </source>
</evidence>
<accession>A0A1Y1QHL7</accession>
<evidence type="ECO:0000313" key="2">
    <source>
        <dbReference type="Proteomes" id="UP000192491"/>
    </source>
</evidence>
<protein>
    <submittedName>
        <fullName evidence="1">Uncharacterized protein</fullName>
    </submittedName>
</protein>
<dbReference type="AlphaFoldDB" id="A0A1Y1QHL7"/>
<reference evidence="1 2" key="1">
    <citation type="submission" date="2017-01" db="EMBL/GenBank/DDBJ databases">
        <title>Novel large sulfur bacteria in the metagenomes of groundwater-fed chemosynthetic microbial mats in the Lake Huron basin.</title>
        <authorList>
            <person name="Sharrar A.M."/>
            <person name="Flood B.E."/>
            <person name="Bailey J.V."/>
            <person name="Jones D.S."/>
            <person name="Biddanda B."/>
            <person name="Ruberg S.A."/>
            <person name="Marcus D.N."/>
            <person name="Dick G.J."/>
        </authorList>
    </citation>
    <scope>NUCLEOTIDE SEQUENCE [LARGE SCALE GENOMIC DNA]</scope>
    <source>
        <strain evidence="1">A8</strain>
    </source>
</reference>
<organism evidence="1 2">
    <name type="scientific">Thiothrix lacustris</name>
    <dbReference type="NCBI Taxonomy" id="525917"/>
    <lineage>
        <taxon>Bacteria</taxon>
        <taxon>Pseudomonadati</taxon>
        <taxon>Pseudomonadota</taxon>
        <taxon>Gammaproteobacteria</taxon>
        <taxon>Thiotrichales</taxon>
        <taxon>Thiotrichaceae</taxon>
        <taxon>Thiothrix</taxon>
    </lineage>
</organism>
<name>A0A1Y1QHL7_9GAMM</name>